<evidence type="ECO:0000313" key="4">
    <source>
        <dbReference type="Proteomes" id="UP001596484"/>
    </source>
</evidence>
<dbReference type="SUPFAM" id="SSF49785">
    <property type="entry name" value="Galactose-binding domain-like"/>
    <property type="match status" value="1"/>
</dbReference>
<dbReference type="InterPro" id="IPR013736">
    <property type="entry name" value="Xaa-Pro_dipept_C"/>
</dbReference>
<dbReference type="GO" id="GO:0016787">
    <property type="term" value="F:hydrolase activity"/>
    <property type="evidence" value="ECO:0007669"/>
    <property type="project" value="UniProtKB-KW"/>
</dbReference>
<dbReference type="SUPFAM" id="SSF53474">
    <property type="entry name" value="alpha/beta-Hydrolases"/>
    <property type="match status" value="1"/>
</dbReference>
<reference evidence="4" key="1">
    <citation type="journal article" date="2019" name="Int. J. Syst. Evol. Microbiol.">
        <title>The Global Catalogue of Microorganisms (GCM) 10K type strain sequencing project: providing services to taxonomists for standard genome sequencing and annotation.</title>
        <authorList>
            <consortium name="The Broad Institute Genomics Platform"/>
            <consortium name="The Broad Institute Genome Sequencing Center for Infectious Disease"/>
            <person name="Wu L."/>
            <person name="Ma J."/>
        </authorList>
    </citation>
    <scope>NUCLEOTIDE SEQUENCE [LARGE SCALE GENOMIC DNA]</scope>
    <source>
        <strain evidence="4">ICMP 19430</strain>
    </source>
</reference>
<dbReference type="Gene3D" id="2.60.120.260">
    <property type="entry name" value="Galactose-binding domain-like"/>
    <property type="match status" value="1"/>
</dbReference>
<evidence type="ECO:0000256" key="1">
    <source>
        <dbReference type="ARBA" id="ARBA00022801"/>
    </source>
</evidence>
<name>A0ABW2S0N4_9NOCA</name>
<organism evidence="3 4">
    <name type="scientific">Rhodococcus daqingensis</name>
    <dbReference type="NCBI Taxonomy" id="2479363"/>
    <lineage>
        <taxon>Bacteria</taxon>
        <taxon>Bacillati</taxon>
        <taxon>Actinomycetota</taxon>
        <taxon>Actinomycetes</taxon>
        <taxon>Mycobacteriales</taxon>
        <taxon>Nocardiaceae</taxon>
        <taxon>Rhodococcus</taxon>
    </lineage>
</organism>
<dbReference type="RefSeq" id="WP_378406722.1">
    <property type="nucleotide sequence ID" value="NZ_JBHTCS010000018.1"/>
</dbReference>
<dbReference type="NCBIfam" id="TIGR00976">
    <property type="entry name" value="CocE_NonD"/>
    <property type="match status" value="1"/>
</dbReference>
<sequence>MPVTTHGGDTIVRTWPRAAGSAVLTLIIGATLATPAAIAQPAAEAGRAWTDTADAPPQYPGIAVEEDVPITMSDGVVLRANVYRAAGADGKPVEGRVPTVVNLTPYTRFVDTVIDEIANYPALGPQLMDFVGDLDFSGTPVDGITELTQVVRGGGARLLGVNRNLVQNGYAQVIVDVRGTGYSNGTWGTFDEREQQDTVEVLNWVRGRDWSNGTMGMAGMSYSAINQIQAAGRNPEGLKAIFPVIPGQDFHREVVAPGGVLGSGFVPLWIFGVNLLKWMPPFESLVKGQFDPQWLADRASDPITLVPEVFQSLFYGDSPPLDDGDFYATRGVDASKVTIPTFVYGGWKDIFKRGEPRLYNDIPLPPGRKQLMMDDTYHINPGYRLGLPGSPPRLDVLERAWFDRWLKNIDNGIDEYGPVTLYQQGGGWTVTESFPRPGADHRRMYLSAAPSGTAGHARGDGSLSPVAPAEPSTMTVFPGLRMACSRDTASGTAGIGAILGSACTRDTRFAEGEALTFTSAAVDSPTAISGPINVHLNTVTESAEGVWHVTVNDVAPDGTSTILSNGALLSSRRAIDDSRSERSANGDYTVPVHPLTKSTITPATPGSPTVLDIDVDATDAVLQPGHRLRVDIFATDLPRLLPSLPDLVAGGLRPQHLALDPRQPSFVNLPVVGAGGWG</sequence>
<dbReference type="Proteomes" id="UP001596484">
    <property type="component" value="Unassembled WGS sequence"/>
</dbReference>
<dbReference type="InterPro" id="IPR000383">
    <property type="entry name" value="Xaa-Pro-like_dom"/>
</dbReference>
<dbReference type="Pfam" id="PF02129">
    <property type="entry name" value="Peptidase_S15"/>
    <property type="match status" value="1"/>
</dbReference>
<accession>A0ABW2S0N4</accession>
<protein>
    <submittedName>
        <fullName evidence="3">CocE/NonD family hydrolase</fullName>
    </submittedName>
</protein>
<dbReference type="InterPro" id="IPR005674">
    <property type="entry name" value="CocE/Ser_esterase"/>
</dbReference>
<dbReference type="EMBL" id="JBHTCS010000018">
    <property type="protein sequence ID" value="MFC7449585.1"/>
    <property type="molecule type" value="Genomic_DNA"/>
</dbReference>
<comment type="caution">
    <text evidence="3">The sequence shown here is derived from an EMBL/GenBank/DDBJ whole genome shotgun (WGS) entry which is preliminary data.</text>
</comment>
<evidence type="ECO:0000313" key="3">
    <source>
        <dbReference type="EMBL" id="MFC7449585.1"/>
    </source>
</evidence>
<dbReference type="SMART" id="SM00939">
    <property type="entry name" value="PepX_C"/>
    <property type="match status" value="1"/>
</dbReference>
<dbReference type="PANTHER" id="PTHR43056">
    <property type="entry name" value="PEPTIDASE S9 PROLYL OLIGOPEPTIDASE"/>
    <property type="match status" value="1"/>
</dbReference>
<dbReference type="Pfam" id="PF08530">
    <property type="entry name" value="PepX_C"/>
    <property type="match status" value="1"/>
</dbReference>
<dbReference type="InterPro" id="IPR029058">
    <property type="entry name" value="AB_hydrolase_fold"/>
</dbReference>
<proteinExistence type="predicted"/>
<dbReference type="Gene3D" id="3.40.50.1820">
    <property type="entry name" value="alpha/beta hydrolase"/>
    <property type="match status" value="1"/>
</dbReference>
<keyword evidence="1 3" id="KW-0378">Hydrolase</keyword>
<dbReference type="InterPro" id="IPR008979">
    <property type="entry name" value="Galactose-bd-like_sf"/>
</dbReference>
<evidence type="ECO:0000259" key="2">
    <source>
        <dbReference type="SMART" id="SM00939"/>
    </source>
</evidence>
<dbReference type="PANTHER" id="PTHR43056:SF10">
    <property type="entry name" value="COCE_NOND FAMILY, PUTATIVE (AFU_ORTHOLOGUE AFUA_7G00600)-RELATED"/>
    <property type="match status" value="1"/>
</dbReference>
<gene>
    <name evidence="3" type="ORF">ACFQS9_16940</name>
</gene>
<keyword evidence="4" id="KW-1185">Reference proteome</keyword>
<dbReference type="InterPro" id="IPR050585">
    <property type="entry name" value="Xaa-Pro_dipeptidyl-ppase/CocE"/>
</dbReference>
<feature type="domain" description="Xaa-Pro dipeptidyl-peptidase C-terminal" evidence="2">
    <location>
        <begin position="399"/>
        <end position="668"/>
    </location>
</feature>